<feature type="compositionally biased region" description="Basic residues" evidence="1">
    <location>
        <begin position="10"/>
        <end position="30"/>
    </location>
</feature>
<dbReference type="HOGENOM" id="CLU_3404277_0_0_5"/>
<comment type="caution">
    <text evidence="2">The sequence shown here is derived from an EMBL/GenBank/DDBJ whole genome shotgun (WGS) entry which is preliminary data.</text>
</comment>
<dbReference type="EMBL" id="AAMT01000008">
    <property type="protein sequence ID" value="EAQ12416.1"/>
    <property type="molecule type" value="Genomic_DNA"/>
</dbReference>
<dbReference type="Proteomes" id="UP000002931">
    <property type="component" value="Unassembled WGS sequence"/>
</dbReference>
<sequence length="30" mass="3485">MRSARPSGRPGRKRRAMTTGRAYRRQGRNP</sequence>
<name>A3VGL1_9RHOB</name>
<gene>
    <name evidence="2" type="ORF">RB2654_14060</name>
</gene>
<reference evidence="2 3" key="1">
    <citation type="journal article" date="2010" name="J. Bacteriol.">
        <title>Genome sequences of Pelagibaca bermudensis HTCC2601T and Maritimibacter alkaliphilus HTCC2654T, the type strains of two marine Roseobacter genera.</title>
        <authorList>
            <person name="Thrash J.C."/>
            <person name="Cho J.C."/>
            <person name="Ferriera S."/>
            <person name="Johnson J."/>
            <person name="Vergin K.L."/>
            <person name="Giovannoni S.J."/>
        </authorList>
    </citation>
    <scope>NUCLEOTIDE SEQUENCE [LARGE SCALE GENOMIC DNA]</scope>
    <source>
        <strain evidence="2 3">HTCC2654</strain>
    </source>
</reference>
<evidence type="ECO:0000313" key="3">
    <source>
        <dbReference type="Proteomes" id="UP000002931"/>
    </source>
</evidence>
<accession>A3VGL1</accession>
<evidence type="ECO:0000256" key="1">
    <source>
        <dbReference type="SAM" id="MobiDB-lite"/>
    </source>
</evidence>
<organism evidence="2 3">
    <name type="scientific">Maritimibacter alkaliphilus HTCC2654</name>
    <dbReference type="NCBI Taxonomy" id="314271"/>
    <lineage>
        <taxon>Bacteria</taxon>
        <taxon>Pseudomonadati</taxon>
        <taxon>Pseudomonadota</taxon>
        <taxon>Alphaproteobacteria</taxon>
        <taxon>Rhodobacterales</taxon>
        <taxon>Roseobacteraceae</taxon>
        <taxon>Maritimibacter</taxon>
    </lineage>
</organism>
<protein>
    <submittedName>
        <fullName evidence="2">Uncharacterized protein</fullName>
    </submittedName>
</protein>
<dbReference type="AlphaFoldDB" id="A3VGL1"/>
<keyword evidence="3" id="KW-1185">Reference proteome</keyword>
<evidence type="ECO:0000313" key="2">
    <source>
        <dbReference type="EMBL" id="EAQ12416.1"/>
    </source>
</evidence>
<proteinExistence type="predicted"/>
<feature type="region of interest" description="Disordered" evidence="1">
    <location>
        <begin position="1"/>
        <end position="30"/>
    </location>
</feature>